<gene>
    <name evidence="3" type="ORF">ACFP1B_33335</name>
</gene>
<keyword evidence="1" id="KW-0732">Signal</keyword>
<dbReference type="PROSITE" id="PS50231">
    <property type="entry name" value="RICIN_B_LECTIN"/>
    <property type="match status" value="1"/>
</dbReference>
<feature type="domain" description="Ricin B lectin" evidence="2">
    <location>
        <begin position="50"/>
        <end position="165"/>
    </location>
</feature>
<evidence type="ECO:0000313" key="4">
    <source>
        <dbReference type="Proteomes" id="UP001596200"/>
    </source>
</evidence>
<sequence length="169" mass="18591">MTSRAARFVGAVLAAAALSLTAAGTSSAVGPDHTPRVSAPSLSGADFYTYSLRNQSTDRCIDDSYGDGLHGVGCNGKPYQKFDFYYQYGNIWVLQNQSTGRCIDDSYGDGLHGVECNGEPYQQWEITNYSDGTSMFRNVSTNRCMDDSFGDGLHAVECRYNNYQSFYIQ</sequence>
<organism evidence="3 4">
    <name type="scientific">Streptomyces pulveraceus</name>
    <dbReference type="NCBI Taxonomy" id="68258"/>
    <lineage>
        <taxon>Bacteria</taxon>
        <taxon>Bacillati</taxon>
        <taxon>Actinomycetota</taxon>
        <taxon>Actinomycetes</taxon>
        <taxon>Kitasatosporales</taxon>
        <taxon>Streptomycetaceae</taxon>
        <taxon>Streptomyces</taxon>
    </lineage>
</organism>
<comment type="caution">
    <text evidence="3">The sequence shown here is derived from an EMBL/GenBank/DDBJ whole genome shotgun (WGS) entry which is preliminary data.</text>
</comment>
<evidence type="ECO:0000313" key="3">
    <source>
        <dbReference type="EMBL" id="MFC5918280.1"/>
    </source>
</evidence>
<evidence type="ECO:0000259" key="2">
    <source>
        <dbReference type="Pfam" id="PF00652"/>
    </source>
</evidence>
<feature type="chain" id="PRO_5046085942" evidence="1">
    <location>
        <begin position="29"/>
        <end position="169"/>
    </location>
</feature>
<dbReference type="InterPro" id="IPR035992">
    <property type="entry name" value="Ricin_B-like_lectins"/>
</dbReference>
<dbReference type="SUPFAM" id="SSF50370">
    <property type="entry name" value="Ricin B-like lectins"/>
    <property type="match status" value="1"/>
</dbReference>
<dbReference type="Proteomes" id="UP001596200">
    <property type="component" value="Unassembled WGS sequence"/>
</dbReference>
<dbReference type="InterPro" id="IPR000772">
    <property type="entry name" value="Ricin_B_lectin"/>
</dbReference>
<protein>
    <submittedName>
        <fullName evidence="3">RICIN domain-containing protein</fullName>
    </submittedName>
</protein>
<reference evidence="4" key="1">
    <citation type="journal article" date="2019" name="Int. J. Syst. Evol. Microbiol.">
        <title>The Global Catalogue of Microorganisms (GCM) 10K type strain sequencing project: providing services to taxonomists for standard genome sequencing and annotation.</title>
        <authorList>
            <consortium name="The Broad Institute Genomics Platform"/>
            <consortium name="The Broad Institute Genome Sequencing Center for Infectious Disease"/>
            <person name="Wu L."/>
            <person name="Ma J."/>
        </authorList>
    </citation>
    <scope>NUCLEOTIDE SEQUENCE [LARGE SCALE GENOMIC DNA]</scope>
    <source>
        <strain evidence="4">JCM 4147</strain>
    </source>
</reference>
<keyword evidence="4" id="KW-1185">Reference proteome</keyword>
<proteinExistence type="predicted"/>
<dbReference type="Gene3D" id="2.80.10.50">
    <property type="match status" value="1"/>
</dbReference>
<evidence type="ECO:0000256" key="1">
    <source>
        <dbReference type="SAM" id="SignalP"/>
    </source>
</evidence>
<feature type="signal peptide" evidence="1">
    <location>
        <begin position="1"/>
        <end position="28"/>
    </location>
</feature>
<dbReference type="RefSeq" id="WP_344516543.1">
    <property type="nucleotide sequence ID" value="NZ_BAAATU010000040.1"/>
</dbReference>
<dbReference type="CDD" id="cd23415">
    <property type="entry name" value="beta-trefoil_Ricin_AH"/>
    <property type="match status" value="1"/>
</dbReference>
<dbReference type="EMBL" id="JBHSPU010000038">
    <property type="protein sequence ID" value="MFC5918280.1"/>
    <property type="molecule type" value="Genomic_DNA"/>
</dbReference>
<dbReference type="Pfam" id="PF00652">
    <property type="entry name" value="Ricin_B_lectin"/>
    <property type="match status" value="1"/>
</dbReference>
<name>A0ABW1GWW7_9ACTN</name>
<accession>A0ABW1GWW7</accession>